<evidence type="ECO:0000313" key="2">
    <source>
        <dbReference type="EMBL" id="JAU94487.1"/>
    </source>
</evidence>
<accession>A0A1J3JPT8</accession>
<gene>
    <name evidence="1" type="ORF">LE_TR15507_c0_g1_i1_g.49712</name>
    <name evidence="2" type="ORF">MP_TR8305_c1_g1_i1_g.26360</name>
</gene>
<dbReference type="EMBL" id="GEVM01011451">
    <property type="protein sequence ID" value="JAU94487.1"/>
    <property type="molecule type" value="Transcribed_RNA"/>
</dbReference>
<evidence type="ECO:0000313" key="1">
    <source>
        <dbReference type="EMBL" id="JAU53612.1"/>
    </source>
</evidence>
<dbReference type="AlphaFoldDB" id="A0A1J3JPT8"/>
<sequence>MRAIMFCKLTDSQRKQKEEHAVLASAEKVFVQARENGGDPPLNLITREESKFRLICRSKSSPLMVLGFSLCHLSLALESIVGG</sequence>
<reference evidence="2" key="1">
    <citation type="submission" date="2016-07" db="EMBL/GenBank/DDBJ databases">
        <title>De novo transcriptome assembly of four accessions of the metal hyperaccumulator plant Noccaea caerulescens.</title>
        <authorList>
            <person name="Blande D."/>
            <person name="Halimaa P."/>
            <person name="Tervahauta A.I."/>
            <person name="Aarts M.G."/>
            <person name="Karenlampi S.O."/>
        </authorList>
    </citation>
    <scope>NUCLEOTIDE SEQUENCE</scope>
</reference>
<dbReference type="EMBL" id="GEVL01023729">
    <property type="protein sequence ID" value="JAU53612.1"/>
    <property type="molecule type" value="Transcribed_RNA"/>
</dbReference>
<organism evidence="2">
    <name type="scientific">Noccaea caerulescens</name>
    <name type="common">Alpine penny-cress</name>
    <name type="synonym">Thlaspi caerulescens</name>
    <dbReference type="NCBI Taxonomy" id="107243"/>
    <lineage>
        <taxon>Eukaryota</taxon>
        <taxon>Viridiplantae</taxon>
        <taxon>Streptophyta</taxon>
        <taxon>Embryophyta</taxon>
        <taxon>Tracheophyta</taxon>
        <taxon>Spermatophyta</taxon>
        <taxon>Magnoliopsida</taxon>
        <taxon>eudicotyledons</taxon>
        <taxon>Gunneridae</taxon>
        <taxon>Pentapetalae</taxon>
        <taxon>rosids</taxon>
        <taxon>malvids</taxon>
        <taxon>Brassicales</taxon>
        <taxon>Brassicaceae</taxon>
        <taxon>Coluteocarpeae</taxon>
        <taxon>Noccaea</taxon>
    </lineage>
</organism>
<proteinExistence type="predicted"/>
<protein>
    <submittedName>
        <fullName evidence="2">Uncharacterized protein</fullName>
    </submittedName>
</protein>
<name>A0A1J3JPT8_NOCCA</name>